<name>A0A8S5TBL1_9CAUD</name>
<organism evidence="1">
    <name type="scientific">Siphoviridae sp. ctwuP1</name>
    <dbReference type="NCBI Taxonomy" id="2827972"/>
    <lineage>
        <taxon>Viruses</taxon>
        <taxon>Duplodnaviria</taxon>
        <taxon>Heunggongvirae</taxon>
        <taxon>Uroviricota</taxon>
        <taxon>Caudoviricetes</taxon>
    </lineage>
</organism>
<proteinExistence type="predicted"/>
<protein>
    <submittedName>
        <fullName evidence="1">Restriction alleviation protein</fullName>
    </submittedName>
</protein>
<reference evidence="1" key="1">
    <citation type="journal article" date="2021" name="Proc. Natl. Acad. Sci. U.S.A.">
        <title>A Catalog of Tens of Thousands of Viruses from Human Metagenomes Reveals Hidden Associations with Chronic Diseases.</title>
        <authorList>
            <person name="Tisza M.J."/>
            <person name="Buck C.B."/>
        </authorList>
    </citation>
    <scope>NUCLEOTIDE SEQUENCE</scope>
    <source>
        <strain evidence="1">CtwuP1</strain>
    </source>
</reference>
<accession>A0A8S5TBL1</accession>
<sequence>MICPICGGRPAGAQVWVHCPKAQAAICMDHCYEGCRHHDTTASVGHCKYRACVLDKRKVLDAVLDDGEEENSCA</sequence>
<evidence type="ECO:0000313" key="1">
    <source>
        <dbReference type="EMBL" id="DAF60375.1"/>
    </source>
</evidence>
<dbReference type="EMBL" id="BK032787">
    <property type="protein sequence ID" value="DAF60375.1"/>
    <property type="molecule type" value="Genomic_DNA"/>
</dbReference>